<dbReference type="OrthoDB" id="12976at2"/>
<keyword evidence="1" id="KW-0676">Redox-active center</keyword>
<gene>
    <name evidence="3" type="ORF">CWE08_10760</name>
</gene>
<comment type="similarity">
    <text evidence="1">Belongs to the thioredoxin family. DsbC subfamily.</text>
</comment>
<dbReference type="EMBL" id="PIPJ01000009">
    <property type="protein sequence ID" value="RUO19029.1"/>
    <property type="molecule type" value="Genomic_DNA"/>
</dbReference>
<feature type="domain" description="Thioredoxin-like fold" evidence="2">
    <location>
        <begin position="159"/>
        <end position="280"/>
    </location>
</feature>
<dbReference type="AlphaFoldDB" id="A0A432VS63"/>
<evidence type="ECO:0000313" key="4">
    <source>
        <dbReference type="Proteomes" id="UP000288395"/>
    </source>
</evidence>
<keyword evidence="1" id="KW-0574">Periplasm</keyword>
<evidence type="ECO:0000313" key="3">
    <source>
        <dbReference type="EMBL" id="RUO19029.1"/>
    </source>
</evidence>
<dbReference type="Pfam" id="PF13098">
    <property type="entry name" value="Thioredoxin_2"/>
    <property type="match status" value="1"/>
</dbReference>
<name>A0A432VS63_9GAMM</name>
<dbReference type="Proteomes" id="UP000288395">
    <property type="component" value="Unassembled WGS sequence"/>
</dbReference>
<dbReference type="Gene3D" id="3.40.30.10">
    <property type="entry name" value="Glutaredoxin"/>
    <property type="match status" value="1"/>
</dbReference>
<sequence length="287" mass="31192">MKLFIAFIVGAALTAAITLNLMPSANSNATAKPLIAAANASDAVVSESEITEEEALIAAIRSQSPQFQNAPITVFRELSEFGFPNFYEISIGSQSMIVNRSGEYAVLGDLFQLEGVNNLSANFRNERLATAAENEMANISSELTIAFPANQGVPELGSLYIFTDPTCPYCQRLHNERETYAEAGVNLYYIPYPRSGLNGGRDYQELLQIMCADDSAQAMTDFKNSEAGNKYAIQGDDTECRELVRQGFAMGQRIGISGTPFIIQSTGGVIPGYNPARAIINQLRQDQ</sequence>
<organism evidence="3 4">
    <name type="scientific">Aliidiomarina iranensis</name>
    <dbReference type="NCBI Taxonomy" id="1434071"/>
    <lineage>
        <taxon>Bacteria</taxon>
        <taxon>Pseudomonadati</taxon>
        <taxon>Pseudomonadota</taxon>
        <taxon>Gammaproteobacteria</taxon>
        <taxon>Alteromonadales</taxon>
        <taxon>Idiomarinaceae</taxon>
        <taxon>Aliidiomarina</taxon>
    </lineage>
</organism>
<dbReference type="InterPro" id="IPR012336">
    <property type="entry name" value="Thioredoxin-like_fold"/>
</dbReference>
<comment type="subcellular location">
    <subcellularLocation>
        <location evidence="1">Periplasm</location>
    </subcellularLocation>
</comment>
<evidence type="ECO:0000259" key="2">
    <source>
        <dbReference type="Pfam" id="PF13098"/>
    </source>
</evidence>
<reference evidence="4" key="1">
    <citation type="journal article" date="2018" name="Front. Microbiol.">
        <title>Genome-Based Analysis Reveals the Taxonomy and Diversity of the Family Idiomarinaceae.</title>
        <authorList>
            <person name="Liu Y."/>
            <person name="Lai Q."/>
            <person name="Shao Z."/>
        </authorList>
    </citation>
    <scope>NUCLEOTIDE SEQUENCE [LARGE SCALE GENOMIC DNA]</scope>
    <source>
        <strain evidence="4">GBPy7</strain>
    </source>
</reference>
<accession>A0A432VS63</accession>
<dbReference type="InterPro" id="IPR033954">
    <property type="entry name" value="DiS-bond_Isoase_DsbC/G"/>
</dbReference>
<dbReference type="CDD" id="cd03020">
    <property type="entry name" value="DsbA_DsbC_DsbG"/>
    <property type="match status" value="1"/>
</dbReference>
<keyword evidence="4" id="KW-1185">Reference proteome</keyword>
<protein>
    <recommendedName>
        <fullName evidence="1">Thiol:disulfide interchange protein</fullName>
    </recommendedName>
</protein>
<dbReference type="InterPro" id="IPR036249">
    <property type="entry name" value="Thioredoxin-like_sf"/>
</dbReference>
<keyword evidence="1" id="KW-0732">Signal</keyword>
<evidence type="ECO:0000256" key="1">
    <source>
        <dbReference type="RuleBase" id="RU364038"/>
    </source>
</evidence>
<dbReference type="RefSeq" id="WP_126768143.1">
    <property type="nucleotide sequence ID" value="NZ_PIPJ01000009.1"/>
</dbReference>
<proteinExistence type="inferred from homology"/>
<dbReference type="PANTHER" id="PTHR35272:SF3">
    <property type="entry name" value="THIOL:DISULFIDE INTERCHANGE PROTEIN DSBC"/>
    <property type="match status" value="1"/>
</dbReference>
<dbReference type="SUPFAM" id="SSF52833">
    <property type="entry name" value="Thioredoxin-like"/>
    <property type="match status" value="1"/>
</dbReference>
<comment type="caution">
    <text evidence="3">The sequence shown here is derived from an EMBL/GenBank/DDBJ whole genome shotgun (WGS) entry which is preliminary data.</text>
</comment>
<dbReference type="InterPro" id="IPR051470">
    <property type="entry name" value="Thiol:disulfide_interchange"/>
</dbReference>
<comment type="function">
    <text evidence="1">Required for disulfide bond formation in some periplasmic proteins. Acts by transferring its disulfide bond to other proteins and is reduced in the process.</text>
</comment>
<dbReference type="PANTHER" id="PTHR35272">
    <property type="entry name" value="THIOL:DISULFIDE INTERCHANGE PROTEIN DSBC-RELATED"/>
    <property type="match status" value="1"/>
</dbReference>
<dbReference type="GO" id="GO:0042597">
    <property type="term" value="C:periplasmic space"/>
    <property type="evidence" value="ECO:0007669"/>
    <property type="project" value="UniProtKB-SubCell"/>
</dbReference>